<evidence type="ECO:0000313" key="3">
    <source>
        <dbReference type="EMBL" id="AKG41570.1"/>
    </source>
</evidence>
<evidence type="ECO:0000313" key="2">
    <source>
        <dbReference type="EMBL" id="AGY49246.1"/>
    </source>
</evidence>
<keyword evidence="4" id="KW-1185">Reference proteome</keyword>
<dbReference type="HOGENOM" id="CLU_028028_0_0_11"/>
<dbReference type="SMR" id="U5PZC4"/>
<dbReference type="Gene3D" id="3.50.50.60">
    <property type="entry name" value="FAD/NAD(P)-binding domain"/>
    <property type="match status" value="1"/>
</dbReference>
<dbReference type="InterPro" id="IPR002938">
    <property type="entry name" value="FAD-bd"/>
</dbReference>
<dbReference type="KEGG" id="sxi:SXIM_01860"/>
<reference evidence="4" key="2">
    <citation type="submission" date="2015-02" db="EMBL/GenBank/DDBJ databases">
        <title>Complete genome sequence of a mangrove-derived Streptomyces xiamenensis.</title>
        <authorList>
            <person name="Xu J."/>
        </authorList>
    </citation>
    <scope>NUCLEOTIDE SEQUENCE [LARGE SCALE GENOMIC DNA]</scope>
    <source>
        <strain evidence="4">MCCC 1A01550</strain>
    </source>
</reference>
<dbReference type="Pfam" id="PF01494">
    <property type="entry name" value="FAD_binding_3"/>
    <property type="match status" value="1"/>
</dbReference>
<accession>U5PZC4</accession>
<dbReference type="PRINTS" id="PR00420">
    <property type="entry name" value="RNGMNOXGNASE"/>
</dbReference>
<dbReference type="PANTHER" id="PTHR43422">
    <property type="entry name" value="THIAMINE THIAZOLE SYNTHASE"/>
    <property type="match status" value="1"/>
</dbReference>
<gene>
    <name evidence="3" type="primary">ximD</name>
    <name evidence="3" type="ORF">SXIM_01860</name>
</gene>
<reference evidence="3" key="3">
    <citation type="submission" date="2019-08" db="EMBL/GenBank/DDBJ databases">
        <title>Complete genome sequence of a mangrove-derived Streptomyces xiamenensis.</title>
        <authorList>
            <person name="Xu J."/>
        </authorList>
    </citation>
    <scope>NUCLEOTIDE SEQUENCE</scope>
    <source>
        <strain evidence="3">318</strain>
    </source>
</reference>
<evidence type="ECO:0000259" key="1">
    <source>
        <dbReference type="Pfam" id="PF01494"/>
    </source>
</evidence>
<dbReference type="PATRIC" id="fig|408015.6.peg.204"/>
<dbReference type="RefSeq" id="WP_046722658.1">
    <property type="nucleotide sequence ID" value="NZ_CP009922.3"/>
</dbReference>
<dbReference type="AlphaFoldDB" id="U5PZC4"/>
<feature type="domain" description="FAD-binding" evidence="1">
    <location>
        <begin position="28"/>
        <end position="356"/>
    </location>
</feature>
<proteinExistence type="predicted"/>
<reference evidence="2" key="1">
    <citation type="journal article" date="2014" name="PLoS ONE">
        <title>Characterization of the Xiamenmycin Biosynthesis Gene Cluster in Streptomyces xiamenensis 318.</title>
        <authorList>
            <person name="Yang Y."/>
            <person name="Fu L."/>
            <person name="Zhang J."/>
            <person name="Hu L."/>
            <person name="Xu M."/>
            <person name="Xu J."/>
        </authorList>
    </citation>
    <scope>NUCLEOTIDE SEQUENCE</scope>
    <source>
        <strain evidence="2">MCCC 1A01550</strain>
    </source>
</reference>
<name>U5PZC4_9ACTN</name>
<sequence length="473" mass="51010">MPNSPAAVFERLTTTVPPVRIEVRLGTACVLGGGVAGLVAARVLADHANRVVIIEPDLPEAALSGAARPGVPQGSQVHLLLPGGRAQLERFFPGVVAEALAGGAVSCGPERTATYLDDIEQIATPNARFLGSSRPFLETLIRRRALALPNVELVSGRVIGLRYARGAVESVRYAVGGDHVVAPADFVVDASGRGSRLSDWLEQGGWPRPETQRLQTDIRYLSARFTRSADWDGPLSGISRYSPHFPKDIAGAAVNPIENQQWVVMLAHFGNGAEGRTADEFVARCRELPPIFQEAVKGEIVGEVVPYRHPDSRWRHFEALDRFPARLAVLGDAVASFNPLYGQGMSSAALHASCLSEFLRSGPDLDAPARHFLELEKVVVEAAWQTSTAGDAIRLGLATPPATDQGRRQAWALRQVREAAGRDEQVGTALRAVGFMTAHPASLMAPDLVLRAARVNGVPEERIRQEYTMMETT</sequence>
<protein>
    <submittedName>
        <fullName evidence="2 3">XimD</fullName>
    </submittedName>
</protein>
<evidence type="ECO:0000313" key="4">
    <source>
        <dbReference type="Proteomes" id="UP000034034"/>
    </source>
</evidence>
<dbReference type="SUPFAM" id="SSF51905">
    <property type="entry name" value="FAD/NAD(P)-binding domain"/>
    <property type="match status" value="1"/>
</dbReference>
<dbReference type="EMBL" id="CP009922">
    <property type="protein sequence ID" value="AKG41570.1"/>
    <property type="molecule type" value="Genomic_DNA"/>
</dbReference>
<dbReference type="GO" id="GO:0071949">
    <property type="term" value="F:FAD binding"/>
    <property type="evidence" value="ECO:0007669"/>
    <property type="project" value="InterPro"/>
</dbReference>
<dbReference type="EMBL" id="KF313919">
    <property type="protein sequence ID" value="AGY49246.1"/>
    <property type="molecule type" value="Genomic_DNA"/>
</dbReference>
<dbReference type="InterPro" id="IPR036188">
    <property type="entry name" value="FAD/NAD-bd_sf"/>
</dbReference>
<dbReference type="PANTHER" id="PTHR43422:SF3">
    <property type="entry name" value="THIAMINE THIAZOLE SYNTHASE"/>
    <property type="match status" value="1"/>
</dbReference>
<dbReference type="STRING" id="408015.SXIM_01860"/>
<dbReference type="Proteomes" id="UP000034034">
    <property type="component" value="Chromosome"/>
</dbReference>
<organism evidence="2">
    <name type="scientific">Streptomyces xiamenensis</name>
    <dbReference type="NCBI Taxonomy" id="408015"/>
    <lineage>
        <taxon>Bacteria</taxon>
        <taxon>Bacillati</taxon>
        <taxon>Actinomycetota</taxon>
        <taxon>Actinomycetes</taxon>
        <taxon>Kitasatosporales</taxon>
        <taxon>Streptomycetaceae</taxon>
        <taxon>Streptomyces</taxon>
    </lineage>
</organism>